<reference evidence="1 2" key="1">
    <citation type="journal article" date="2019" name="ISME J.">
        <title>Candidatus Macondimonas diazotrophica, a novel gammaproteobacterial genus dominating crude-oil-contaminated coastal sediments.</title>
        <authorList>
            <person name="Karthikeyan S."/>
            <person name="Konstantinidis K."/>
        </authorList>
    </citation>
    <scope>NUCLEOTIDE SEQUENCE [LARGE SCALE GENOMIC DNA]</scope>
    <source>
        <strain evidence="1 2">KTK01</strain>
    </source>
</reference>
<keyword evidence="2" id="KW-1185">Reference proteome</keyword>
<accession>A0A4Z0F5H0</accession>
<dbReference type="EMBL" id="SRIO01000038">
    <property type="protein sequence ID" value="TFZ81190.1"/>
    <property type="molecule type" value="Genomic_DNA"/>
</dbReference>
<evidence type="ECO:0000313" key="2">
    <source>
        <dbReference type="Proteomes" id="UP000297890"/>
    </source>
</evidence>
<evidence type="ECO:0000313" key="1">
    <source>
        <dbReference type="EMBL" id="TFZ81190.1"/>
    </source>
</evidence>
<dbReference type="AlphaFoldDB" id="A0A4Z0F5H0"/>
<dbReference type="Proteomes" id="UP000297890">
    <property type="component" value="Unassembled WGS sequence"/>
</dbReference>
<comment type="caution">
    <text evidence="1">The sequence shown here is derived from an EMBL/GenBank/DDBJ whole genome shotgun (WGS) entry which is preliminary data.</text>
</comment>
<protein>
    <submittedName>
        <fullName evidence="1">Uncharacterized protein</fullName>
    </submittedName>
</protein>
<proteinExistence type="predicted"/>
<organism evidence="1 2">
    <name type="scientific">Candidatus Macondimonas diazotrophica</name>
    <dbReference type="NCBI Taxonomy" id="2305248"/>
    <lineage>
        <taxon>Bacteria</taxon>
        <taxon>Pseudomonadati</taxon>
        <taxon>Pseudomonadota</taxon>
        <taxon>Gammaproteobacteria</taxon>
        <taxon>Chromatiales</taxon>
        <taxon>Ectothiorhodospiraceae</taxon>
        <taxon>Candidatus Macondimonas</taxon>
    </lineage>
</organism>
<name>A0A4Z0F5H0_9GAMM</name>
<gene>
    <name evidence="1" type="ORF">E4680_13440</name>
</gene>
<dbReference type="RefSeq" id="WP_135282936.1">
    <property type="nucleotide sequence ID" value="NZ_SRIO01000038.1"/>
</dbReference>
<sequence>MTTTPWAHLPNARHIDAVLAYINERPRAASRVDWGTEWDVALNVVNSQLADIALPWRRAVRILDSVKPFKNKDADFGVLRSAARYAICALRKWDEAADLLDLPPDVLRTMADLAPEPVKHQAVLLLPWALVRASTAEDQS</sequence>